<keyword evidence="3" id="KW-1185">Reference proteome</keyword>
<proteinExistence type="predicted"/>
<name>A0A7J8JGV8_ROUAE</name>
<dbReference type="EMBL" id="JACASE010000002">
    <property type="protein sequence ID" value="KAF6495700.1"/>
    <property type="molecule type" value="Genomic_DNA"/>
</dbReference>
<evidence type="ECO:0000313" key="2">
    <source>
        <dbReference type="EMBL" id="KAF6495700.1"/>
    </source>
</evidence>
<dbReference type="AlphaFoldDB" id="A0A7J8JGV8"/>
<comment type="caution">
    <text evidence="2">The sequence shown here is derived from an EMBL/GenBank/DDBJ whole genome shotgun (WGS) entry which is preliminary data.</text>
</comment>
<gene>
    <name evidence="2" type="ORF">HJG63_010101</name>
</gene>
<protein>
    <submittedName>
        <fullName evidence="2">Uncharacterized protein</fullName>
    </submittedName>
</protein>
<organism evidence="2 3">
    <name type="scientific">Rousettus aegyptiacus</name>
    <name type="common">Egyptian fruit bat</name>
    <name type="synonym">Pteropus aegyptiacus</name>
    <dbReference type="NCBI Taxonomy" id="9407"/>
    <lineage>
        <taxon>Eukaryota</taxon>
        <taxon>Metazoa</taxon>
        <taxon>Chordata</taxon>
        <taxon>Craniata</taxon>
        <taxon>Vertebrata</taxon>
        <taxon>Euteleostomi</taxon>
        <taxon>Mammalia</taxon>
        <taxon>Eutheria</taxon>
        <taxon>Laurasiatheria</taxon>
        <taxon>Chiroptera</taxon>
        <taxon>Yinpterochiroptera</taxon>
        <taxon>Pteropodoidea</taxon>
        <taxon>Pteropodidae</taxon>
        <taxon>Rousettinae</taxon>
        <taxon>Rousettus</taxon>
    </lineage>
</organism>
<evidence type="ECO:0000313" key="3">
    <source>
        <dbReference type="Proteomes" id="UP000593571"/>
    </source>
</evidence>
<accession>A0A7J8JGV8</accession>
<evidence type="ECO:0000256" key="1">
    <source>
        <dbReference type="SAM" id="MobiDB-lite"/>
    </source>
</evidence>
<feature type="compositionally biased region" description="Polar residues" evidence="1">
    <location>
        <begin position="160"/>
        <end position="169"/>
    </location>
</feature>
<sequence>MSPAEGGWWPRTLGQAVAVSSPRGSSRDVKTGSWAACPAHPAGRASAVAASRELGLPSPGCGLEWAPAARVEALPPGVTDSGPPELRGCSREHCPAPRREAEARGGVLERTTARHMDPAQVGNQGGEGVRWECQPQGQDEGTSGRILCHAGRGSGARAQRVSTNRALSV</sequence>
<feature type="region of interest" description="Disordered" evidence="1">
    <location>
        <begin position="74"/>
        <end position="169"/>
    </location>
</feature>
<reference evidence="2 3" key="1">
    <citation type="journal article" date="2020" name="Nature">
        <title>Six reference-quality genomes reveal evolution of bat adaptations.</title>
        <authorList>
            <person name="Jebb D."/>
            <person name="Huang Z."/>
            <person name="Pippel M."/>
            <person name="Hughes G.M."/>
            <person name="Lavrichenko K."/>
            <person name="Devanna P."/>
            <person name="Winkler S."/>
            <person name="Jermiin L.S."/>
            <person name="Skirmuntt E.C."/>
            <person name="Katzourakis A."/>
            <person name="Burkitt-Gray L."/>
            <person name="Ray D.A."/>
            <person name="Sullivan K.A.M."/>
            <person name="Roscito J.G."/>
            <person name="Kirilenko B.M."/>
            <person name="Davalos L.M."/>
            <person name="Corthals A.P."/>
            <person name="Power M.L."/>
            <person name="Jones G."/>
            <person name="Ransome R.D."/>
            <person name="Dechmann D.K.N."/>
            <person name="Locatelli A.G."/>
            <person name="Puechmaille S.J."/>
            <person name="Fedrigo O."/>
            <person name="Jarvis E.D."/>
            <person name="Hiller M."/>
            <person name="Vernes S.C."/>
            <person name="Myers E.W."/>
            <person name="Teeling E.C."/>
        </authorList>
    </citation>
    <scope>NUCLEOTIDE SEQUENCE [LARGE SCALE GENOMIC DNA]</scope>
    <source>
        <strain evidence="2">MRouAeg1</strain>
        <tissue evidence="2">Muscle</tissue>
    </source>
</reference>
<feature type="compositionally biased region" description="Basic and acidic residues" evidence="1">
    <location>
        <begin position="88"/>
        <end position="103"/>
    </location>
</feature>
<dbReference type="Proteomes" id="UP000593571">
    <property type="component" value="Unassembled WGS sequence"/>
</dbReference>